<keyword evidence="2" id="KW-1003">Cell membrane</keyword>
<evidence type="ECO:0000256" key="5">
    <source>
        <dbReference type="ARBA" id="ARBA00022989"/>
    </source>
</evidence>
<dbReference type="GO" id="GO:0005886">
    <property type="term" value="C:plasma membrane"/>
    <property type="evidence" value="ECO:0007669"/>
    <property type="project" value="UniProtKB-SubCell"/>
</dbReference>
<feature type="transmembrane region" description="Helical" evidence="9">
    <location>
        <begin position="125"/>
        <end position="144"/>
    </location>
</feature>
<dbReference type="GO" id="GO:0016758">
    <property type="term" value="F:hexosyltransferase activity"/>
    <property type="evidence" value="ECO:0007669"/>
    <property type="project" value="InterPro"/>
</dbReference>
<feature type="transmembrane region" description="Helical" evidence="9">
    <location>
        <begin position="256"/>
        <end position="281"/>
    </location>
</feature>
<evidence type="ECO:0000256" key="2">
    <source>
        <dbReference type="ARBA" id="ARBA00022475"/>
    </source>
</evidence>
<comment type="similarity">
    <text evidence="7">Belongs to the glycosyltransferase 87 family.</text>
</comment>
<proteinExistence type="inferred from homology"/>
<protein>
    <submittedName>
        <fullName evidence="10">Polyprenol-phosphate-mannose-dependent alpha-(1-2)-phosphatidylinositol mannoside mannosyltransferase</fullName>
        <ecNumber evidence="10">2.4.1.-</ecNumber>
    </submittedName>
</protein>
<accession>A0A4U8W3F4</accession>
<evidence type="ECO:0000256" key="9">
    <source>
        <dbReference type="SAM" id="Phobius"/>
    </source>
</evidence>
<feature type="transmembrane region" description="Helical" evidence="9">
    <location>
        <begin position="335"/>
        <end position="352"/>
    </location>
</feature>
<evidence type="ECO:0000256" key="6">
    <source>
        <dbReference type="ARBA" id="ARBA00023136"/>
    </source>
</evidence>
<feature type="transmembrane region" description="Helical" evidence="9">
    <location>
        <begin position="175"/>
        <end position="195"/>
    </location>
</feature>
<evidence type="ECO:0000256" key="8">
    <source>
        <dbReference type="SAM" id="MobiDB-lite"/>
    </source>
</evidence>
<comment type="subcellular location">
    <subcellularLocation>
        <location evidence="1">Cell membrane</location>
        <topology evidence="1">Multi-pass membrane protein</topology>
    </subcellularLocation>
</comment>
<evidence type="ECO:0000256" key="1">
    <source>
        <dbReference type="ARBA" id="ARBA00004651"/>
    </source>
</evidence>
<feature type="transmembrane region" description="Helical" evidence="9">
    <location>
        <begin position="372"/>
        <end position="390"/>
    </location>
</feature>
<evidence type="ECO:0000256" key="7">
    <source>
        <dbReference type="ARBA" id="ARBA00024033"/>
    </source>
</evidence>
<dbReference type="EMBL" id="LR215973">
    <property type="protein sequence ID" value="VFA96497.1"/>
    <property type="molecule type" value="Genomic_DNA"/>
</dbReference>
<gene>
    <name evidence="10" type="ORF">NCTC10797_00247</name>
</gene>
<keyword evidence="6 9" id="KW-0472">Membrane</keyword>
<keyword evidence="3 10" id="KW-0808">Transferase</keyword>
<dbReference type="AlphaFoldDB" id="A0A4U8W3F4"/>
<keyword evidence="5 9" id="KW-1133">Transmembrane helix</keyword>
<evidence type="ECO:0000256" key="4">
    <source>
        <dbReference type="ARBA" id="ARBA00022692"/>
    </source>
</evidence>
<dbReference type="Pfam" id="PF09594">
    <property type="entry name" value="GT87"/>
    <property type="match status" value="1"/>
</dbReference>
<feature type="transmembrane region" description="Helical" evidence="9">
    <location>
        <begin position="288"/>
        <end position="306"/>
    </location>
</feature>
<dbReference type="Proteomes" id="UP000290439">
    <property type="component" value="Chromosome"/>
</dbReference>
<evidence type="ECO:0000256" key="3">
    <source>
        <dbReference type="ARBA" id="ARBA00022679"/>
    </source>
</evidence>
<evidence type="ECO:0000313" key="11">
    <source>
        <dbReference type="Proteomes" id="UP000290439"/>
    </source>
</evidence>
<sequence length="419" mass="45505">MTHSPLTLTTRWSRVVPWCVPVLLAIVVASWLSDHISRGFIDLEVYRIGIDTLRDGGDLYGDLPETSFGIGLPFIYPPFAALALSPFALLPWSVAVVSYFTVSVAALALTLFLVARRMWPRQRGLGWWAAATALPLALLLEPTVSTLDFGQVNLILMGLVAADCLPEKTKWPRGVLVGIAAAIKLTPAAFVLYFLVRRDYKAAMTAAATGATVTALAFAVLPRESFEYWFGGGNMSGLSGSVFHTNQSIQGVLARFGISGIAFTALWLVLAALALVLVYAIMRKVADVPPLALFANALLALLVSPISWSHHWVWVAPGLLVLIAYAGRLPLRAAIAGYLVALGAAWVFYYAPHERLPQGEDRELGWSVAQHLVGDAYVWVAVLLLGWIVLARKAQRAETEPEPVTQPDEVVAERSPTLR</sequence>
<dbReference type="InterPro" id="IPR018584">
    <property type="entry name" value="GT87"/>
</dbReference>
<feature type="transmembrane region" description="Helical" evidence="9">
    <location>
        <begin position="202"/>
        <end position="221"/>
    </location>
</feature>
<feature type="transmembrane region" description="Helical" evidence="9">
    <location>
        <begin position="312"/>
        <end position="328"/>
    </location>
</feature>
<name>A0A4U8W3F4_9NOCA</name>
<dbReference type="RefSeq" id="WP_165448800.1">
    <property type="nucleotide sequence ID" value="NZ_LR215973.1"/>
</dbReference>
<feature type="transmembrane region" description="Helical" evidence="9">
    <location>
        <begin position="89"/>
        <end position="113"/>
    </location>
</feature>
<feature type="region of interest" description="Disordered" evidence="8">
    <location>
        <begin position="400"/>
        <end position="419"/>
    </location>
</feature>
<keyword evidence="4 9" id="KW-0812">Transmembrane</keyword>
<dbReference type="EC" id="2.4.1.-" evidence="10"/>
<organism evidence="10 11">
    <name type="scientific">Nocardia cyriacigeorgica</name>
    <dbReference type="NCBI Taxonomy" id="135487"/>
    <lineage>
        <taxon>Bacteria</taxon>
        <taxon>Bacillati</taxon>
        <taxon>Actinomycetota</taxon>
        <taxon>Actinomycetes</taxon>
        <taxon>Mycobacteriales</taxon>
        <taxon>Nocardiaceae</taxon>
        <taxon>Nocardia</taxon>
    </lineage>
</organism>
<keyword evidence="10" id="KW-0328">Glycosyltransferase</keyword>
<feature type="transmembrane region" description="Helical" evidence="9">
    <location>
        <begin position="12"/>
        <end position="32"/>
    </location>
</feature>
<evidence type="ECO:0000313" key="10">
    <source>
        <dbReference type="EMBL" id="VFA96497.1"/>
    </source>
</evidence>
<reference evidence="10 11" key="1">
    <citation type="submission" date="2019-02" db="EMBL/GenBank/DDBJ databases">
        <authorList>
            <consortium name="Pathogen Informatics"/>
        </authorList>
    </citation>
    <scope>NUCLEOTIDE SEQUENCE [LARGE SCALE GENOMIC DNA]</scope>
    <source>
        <strain evidence="10 11">3012STDY6756504</strain>
    </source>
</reference>